<organism evidence="2 3">
    <name type="scientific">Trichuris muris</name>
    <name type="common">Mouse whipworm</name>
    <dbReference type="NCBI Taxonomy" id="70415"/>
    <lineage>
        <taxon>Eukaryota</taxon>
        <taxon>Metazoa</taxon>
        <taxon>Ecdysozoa</taxon>
        <taxon>Nematoda</taxon>
        <taxon>Enoplea</taxon>
        <taxon>Dorylaimia</taxon>
        <taxon>Trichinellida</taxon>
        <taxon>Trichuridae</taxon>
        <taxon>Trichuris</taxon>
    </lineage>
</organism>
<reference evidence="3" key="1">
    <citation type="submission" date="2019-12" db="UniProtKB">
        <authorList>
            <consortium name="WormBaseParasite"/>
        </authorList>
    </citation>
    <scope>IDENTIFICATION</scope>
</reference>
<accession>A0A5S6QGY3</accession>
<evidence type="ECO:0000313" key="3">
    <source>
        <dbReference type="WBParaSite" id="TMUE_2000006666.1"/>
    </source>
</evidence>
<proteinExistence type="predicted"/>
<feature type="region of interest" description="Disordered" evidence="1">
    <location>
        <begin position="37"/>
        <end position="56"/>
    </location>
</feature>
<dbReference type="AlphaFoldDB" id="A0A5S6QGY3"/>
<protein>
    <submittedName>
        <fullName evidence="3">Uncharacterized protein</fullName>
    </submittedName>
</protein>
<evidence type="ECO:0000256" key="1">
    <source>
        <dbReference type="SAM" id="MobiDB-lite"/>
    </source>
</evidence>
<name>A0A5S6QGY3_TRIMR</name>
<dbReference type="WBParaSite" id="TMUE_2000006666.1">
    <property type="protein sequence ID" value="TMUE_2000006666.1"/>
    <property type="gene ID" value="WBGene00294267"/>
</dbReference>
<evidence type="ECO:0000313" key="2">
    <source>
        <dbReference type="Proteomes" id="UP000046395"/>
    </source>
</evidence>
<feature type="compositionally biased region" description="Low complexity" evidence="1">
    <location>
        <begin position="37"/>
        <end position="52"/>
    </location>
</feature>
<sequence length="227" mass="25010">MPETVEMEQYDQANPDCVNRPNSAIMHFESTECYSSESSSAASAEPSEDMSSGSIMLNPPSPVDFDAIVAELYHALLRMKHSMPQAPAPEVACLLISWLQQGSRQGYSPMVHVGYSNAQNGAVAFIFARPFSVPRRGIMGRSLSSFNDGHLLQNVLIHSCPESDTQFKNGYIAVLLIAVGLHKRSLKPWRSPACNSSVVDRTFRRGTYAPLVVRLPKRNRCGGYQCT</sequence>
<dbReference type="Proteomes" id="UP000046395">
    <property type="component" value="Unassembled WGS sequence"/>
</dbReference>
<keyword evidence="2" id="KW-1185">Reference proteome</keyword>